<keyword evidence="9" id="KW-1185">Reference proteome</keyword>
<dbReference type="Proteomes" id="UP001308005">
    <property type="component" value="Unassembled WGS sequence"/>
</dbReference>
<dbReference type="Gene3D" id="2.30.30.110">
    <property type="match status" value="1"/>
</dbReference>
<comment type="similarity">
    <text evidence="1">Belongs to the CcdB toxin family.</text>
</comment>
<evidence type="ECO:0000256" key="3">
    <source>
        <dbReference type="ARBA" id="ARBA00022491"/>
    </source>
</evidence>
<gene>
    <name evidence="8" type="ORF">VSS37_01405</name>
</gene>
<evidence type="ECO:0000256" key="5">
    <source>
        <dbReference type="ARBA" id="ARBA00023163"/>
    </source>
</evidence>
<evidence type="ECO:0000256" key="7">
    <source>
        <dbReference type="ARBA" id="ARBA00033135"/>
    </source>
</evidence>
<dbReference type="InterPro" id="IPR002712">
    <property type="entry name" value="CcdB"/>
</dbReference>
<protein>
    <recommendedName>
        <fullName evidence="2">Toxin CcdB</fullName>
    </recommendedName>
    <alternativeName>
        <fullName evidence="7">Cytotoxic protein CcdB</fullName>
    </alternativeName>
    <alternativeName>
        <fullName evidence="6">Protein LetD</fullName>
    </alternativeName>
</protein>
<reference evidence="9" key="1">
    <citation type="submission" date="2023-07" db="EMBL/GenBank/DDBJ databases">
        <title>The carbon used by Thiothrix.</title>
        <authorList>
            <person name="Chen L."/>
        </authorList>
    </citation>
    <scope>NUCLEOTIDE SEQUENCE [LARGE SCALE GENOMIC DNA]</scope>
</reference>
<sequence length="103" mass="11369">MAQFDVYRNTNPATNSSIPYLLDVQTDLLDMLKTRVVVPLEECSQLAVAQRLTPNFQIEGVTVMMSTPELAGIHTRSLGEYVCSVAGHRHDIMAALDMLFSGI</sequence>
<comment type="caution">
    <text evidence="8">The sequence shown here is derived from an EMBL/GenBank/DDBJ whole genome shotgun (WGS) entry which is preliminary data.</text>
</comment>
<dbReference type="Pfam" id="PF01845">
    <property type="entry name" value="CcdB"/>
    <property type="match status" value="1"/>
</dbReference>
<proteinExistence type="inferred from homology"/>
<keyword evidence="4" id="KW-0805">Transcription regulation</keyword>
<dbReference type="RefSeq" id="WP_324692814.1">
    <property type="nucleotide sequence ID" value="NZ_JAYMYJ010000012.1"/>
</dbReference>
<evidence type="ECO:0000256" key="4">
    <source>
        <dbReference type="ARBA" id="ARBA00023015"/>
    </source>
</evidence>
<reference evidence="8 9" key="2">
    <citation type="submission" date="2024-01" db="EMBL/GenBank/DDBJ databases">
        <authorList>
            <person name="Xie X."/>
        </authorList>
    </citation>
    <scope>NUCLEOTIDE SEQUENCE [LARGE SCALE GENOMIC DNA]</scope>
    <source>
        <strain evidence="8">SCUT-1</strain>
    </source>
</reference>
<dbReference type="SUPFAM" id="SSF50118">
    <property type="entry name" value="Cell growth inhibitor/plasmid maintenance toxic component"/>
    <property type="match status" value="1"/>
</dbReference>
<dbReference type="InterPro" id="IPR011067">
    <property type="entry name" value="Plasmid_toxin/cell-grow_inhib"/>
</dbReference>
<accession>A0ABU6CS59</accession>
<keyword evidence="3" id="KW-0678">Repressor</keyword>
<evidence type="ECO:0000313" key="8">
    <source>
        <dbReference type="EMBL" id="MEB4589625.1"/>
    </source>
</evidence>
<organism evidence="8 9">
    <name type="scientific">Candidatus Thiothrix phosphatis</name>
    <dbReference type="NCBI Taxonomy" id="3112415"/>
    <lineage>
        <taxon>Bacteria</taxon>
        <taxon>Pseudomonadati</taxon>
        <taxon>Pseudomonadota</taxon>
        <taxon>Gammaproteobacteria</taxon>
        <taxon>Thiotrichales</taxon>
        <taxon>Thiotrichaceae</taxon>
        <taxon>Thiothrix</taxon>
    </lineage>
</organism>
<name>A0ABU6CS59_9GAMM</name>
<dbReference type="EMBL" id="JAYMYJ010000012">
    <property type="protein sequence ID" value="MEB4589625.1"/>
    <property type="molecule type" value="Genomic_DNA"/>
</dbReference>
<evidence type="ECO:0000313" key="9">
    <source>
        <dbReference type="Proteomes" id="UP001308005"/>
    </source>
</evidence>
<keyword evidence="5" id="KW-0804">Transcription</keyword>
<evidence type="ECO:0000256" key="2">
    <source>
        <dbReference type="ARBA" id="ARBA00015075"/>
    </source>
</evidence>
<evidence type="ECO:0000256" key="1">
    <source>
        <dbReference type="ARBA" id="ARBA00005230"/>
    </source>
</evidence>
<evidence type="ECO:0000256" key="6">
    <source>
        <dbReference type="ARBA" id="ARBA00029628"/>
    </source>
</evidence>